<dbReference type="PANTHER" id="PTHR38776">
    <property type="entry name" value="MLTA-INTERACTING PROTEIN-RELATED"/>
    <property type="match status" value="1"/>
</dbReference>
<accession>A0A432YZK6</accession>
<evidence type="ECO:0000256" key="4">
    <source>
        <dbReference type="ARBA" id="ARBA00023136"/>
    </source>
</evidence>
<comment type="subcellular location">
    <subcellularLocation>
        <location evidence="1">Cell outer membrane</location>
    </subcellularLocation>
</comment>
<feature type="signal peptide" evidence="6">
    <location>
        <begin position="1"/>
        <end position="19"/>
    </location>
</feature>
<dbReference type="Pfam" id="PF06629">
    <property type="entry name" value="MipA"/>
    <property type="match status" value="1"/>
</dbReference>
<dbReference type="RefSeq" id="WP_026861045.1">
    <property type="nucleotide sequence ID" value="NZ_PIQE01000005.1"/>
</dbReference>
<keyword evidence="5" id="KW-0998">Cell outer membrane</keyword>
<keyword evidence="8" id="KW-1185">Reference proteome</keyword>
<dbReference type="InterPro" id="IPR010583">
    <property type="entry name" value="MipA"/>
</dbReference>
<sequence length="282" mass="31973">MTVRLVLLLLLWVPLPALAQPTAATPATQLADVGEGHLSVALGYGYIENPRVQSDGANTYLLPSVSYYGERFYLENTTLGYSLYEGERVLLDLQSKLNEDAFHFEIDGLKNVLLSEVLGYAPIAATGPLEPKQPRTDVSRRLSYMVGLHALMPTRFGNLSFGAYQDITSVHNGHELQAKFNRTFTFERWAFAVEAGLTYKSNELLNYYYAVMPSDRDHYQRHYADDNRLSHHLRLITKVPLSERWNAVAVVEYNGLAEAIQRSRLIEERSYLGAFFGFSYDF</sequence>
<keyword evidence="4" id="KW-0472">Membrane</keyword>
<dbReference type="EMBL" id="PIQE01000005">
    <property type="protein sequence ID" value="RUO69363.1"/>
    <property type="molecule type" value="Genomic_DNA"/>
</dbReference>
<feature type="chain" id="PRO_5019008444" evidence="6">
    <location>
        <begin position="20"/>
        <end position="282"/>
    </location>
</feature>
<name>A0A432YZK6_9GAMM</name>
<comment type="similarity">
    <text evidence="2">Belongs to the MipA/OmpV family.</text>
</comment>
<evidence type="ECO:0000256" key="6">
    <source>
        <dbReference type="SAM" id="SignalP"/>
    </source>
</evidence>
<dbReference type="Proteomes" id="UP000287022">
    <property type="component" value="Unassembled WGS sequence"/>
</dbReference>
<evidence type="ECO:0000256" key="5">
    <source>
        <dbReference type="ARBA" id="ARBA00023237"/>
    </source>
</evidence>
<proteinExistence type="inferred from homology"/>
<gene>
    <name evidence="7" type="ORF">CWI80_12020</name>
</gene>
<dbReference type="PANTHER" id="PTHR38776:SF1">
    <property type="entry name" value="MLTA-INTERACTING PROTEIN-RELATED"/>
    <property type="match status" value="1"/>
</dbReference>
<protein>
    <submittedName>
        <fullName evidence="7">MipA/OmpV family protein</fullName>
    </submittedName>
</protein>
<dbReference type="GO" id="GO:0009252">
    <property type="term" value="P:peptidoglycan biosynthetic process"/>
    <property type="evidence" value="ECO:0007669"/>
    <property type="project" value="TreeGrafter"/>
</dbReference>
<organism evidence="7 8">
    <name type="scientific">Pseudidiomarina sediminum</name>
    <dbReference type="NCBI Taxonomy" id="431675"/>
    <lineage>
        <taxon>Bacteria</taxon>
        <taxon>Pseudomonadati</taxon>
        <taxon>Pseudomonadota</taxon>
        <taxon>Gammaproteobacteria</taxon>
        <taxon>Alteromonadales</taxon>
        <taxon>Idiomarinaceae</taxon>
        <taxon>Pseudidiomarina</taxon>
    </lineage>
</organism>
<dbReference type="STRING" id="1122124.GCA_000423165_02360"/>
<evidence type="ECO:0000313" key="7">
    <source>
        <dbReference type="EMBL" id="RUO69363.1"/>
    </source>
</evidence>
<dbReference type="GO" id="GO:0009279">
    <property type="term" value="C:cell outer membrane"/>
    <property type="evidence" value="ECO:0007669"/>
    <property type="project" value="UniProtKB-SubCell"/>
</dbReference>
<evidence type="ECO:0000256" key="3">
    <source>
        <dbReference type="ARBA" id="ARBA00022729"/>
    </source>
</evidence>
<evidence type="ECO:0000313" key="8">
    <source>
        <dbReference type="Proteomes" id="UP000287022"/>
    </source>
</evidence>
<reference evidence="8" key="1">
    <citation type="journal article" date="2018" name="Front. Microbiol.">
        <title>Genome-Based Analysis Reveals the Taxonomy and Diversity of the Family Idiomarinaceae.</title>
        <authorList>
            <person name="Liu Y."/>
            <person name="Lai Q."/>
            <person name="Shao Z."/>
        </authorList>
    </citation>
    <scope>NUCLEOTIDE SEQUENCE [LARGE SCALE GENOMIC DNA]</scope>
    <source>
        <strain evidence="8">c121</strain>
    </source>
</reference>
<dbReference type="AlphaFoldDB" id="A0A432YZK6"/>
<comment type="caution">
    <text evidence="7">The sequence shown here is derived from an EMBL/GenBank/DDBJ whole genome shotgun (WGS) entry which is preliminary data.</text>
</comment>
<evidence type="ECO:0000256" key="2">
    <source>
        <dbReference type="ARBA" id="ARBA00005722"/>
    </source>
</evidence>
<evidence type="ECO:0000256" key="1">
    <source>
        <dbReference type="ARBA" id="ARBA00004442"/>
    </source>
</evidence>
<keyword evidence="3 6" id="KW-0732">Signal</keyword>